<evidence type="ECO:0000313" key="2">
    <source>
        <dbReference type="Proteomes" id="UP000256779"/>
    </source>
</evidence>
<dbReference type="AlphaFoldDB" id="A0A3D9L518"/>
<dbReference type="EMBL" id="QREG01000004">
    <property type="protein sequence ID" value="REE01125.1"/>
    <property type="molecule type" value="Genomic_DNA"/>
</dbReference>
<dbReference type="RefSeq" id="WP_115867212.1">
    <property type="nucleotide sequence ID" value="NZ_QREG01000004.1"/>
</dbReference>
<protein>
    <submittedName>
        <fullName evidence="1">Uncharacterized protein</fullName>
    </submittedName>
</protein>
<sequence length="79" mass="9147">MADKTKVGIELKPYNALSILSFCREFINDDTCDEYRFQAIKEAVDELEMQLGRHLTDEQWDEINAENQVNQLIGKSPAR</sequence>
<name>A0A3D9L518_MARFU</name>
<proteinExistence type="predicted"/>
<reference evidence="1 2" key="1">
    <citation type="submission" date="2018-07" db="EMBL/GenBank/DDBJ databases">
        <title>Genomic Encyclopedia of Type Strains, Phase IV (KMG-IV): sequencing the most valuable type-strain genomes for metagenomic binning, comparative biology and taxonomic classification.</title>
        <authorList>
            <person name="Goeker M."/>
        </authorList>
    </citation>
    <scope>NUCLEOTIDE SEQUENCE [LARGE SCALE GENOMIC DNA]</scope>
    <source>
        <strain evidence="1 2">DSM 4134</strain>
    </source>
</reference>
<dbReference type="Proteomes" id="UP000256779">
    <property type="component" value="Unassembled WGS sequence"/>
</dbReference>
<accession>A0A3D9L518</accession>
<gene>
    <name evidence="1" type="ORF">C7460_104145</name>
</gene>
<comment type="caution">
    <text evidence="1">The sequence shown here is derived from an EMBL/GenBank/DDBJ whole genome shotgun (WGS) entry which is preliminary data.</text>
</comment>
<keyword evidence="2" id="KW-1185">Reference proteome</keyword>
<organism evidence="1 2">
    <name type="scientific">Marinoscillum furvescens DSM 4134</name>
    <dbReference type="NCBI Taxonomy" id="1122208"/>
    <lineage>
        <taxon>Bacteria</taxon>
        <taxon>Pseudomonadati</taxon>
        <taxon>Bacteroidota</taxon>
        <taxon>Cytophagia</taxon>
        <taxon>Cytophagales</taxon>
        <taxon>Reichenbachiellaceae</taxon>
        <taxon>Marinoscillum</taxon>
    </lineage>
</organism>
<evidence type="ECO:0000313" key="1">
    <source>
        <dbReference type="EMBL" id="REE01125.1"/>
    </source>
</evidence>